<evidence type="ECO:0000256" key="1">
    <source>
        <dbReference type="SAM" id="MobiDB-lite"/>
    </source>
</evidence>
<dbReference type="Proteomes" id="UP000011991">
    <property type="component" value="Unassembled WGS sequence"/>
</dbReference>
<reference evidence="2 3" key="1">
    <citation type="journal article" date="2013" name="Mar. Genomics">
        <title>Expression of sulfatases in Rhodopirellula baltica and the diversity of sulfatases in the genus Rhodopirellula.</title>
        <authorList>
            <person name="Wegner C.E."/>
            <person name="Richter-Heitmann T."/>
            <person name="Klindworth A."/>
            <person name="Klockow C."/>
            <person name="Richter M."/>
            <person name="Achstetter T."/>
            <person name="Glockner F.O."/>
            <person name="Harder J."/>
        </authorList>
    </citation>
    <scope>NUCLEOTIDE SEQUENCE [LARGE SCALE GENOMIC DNA]</scope>
    <source>
        <strain evidence="2 3">SM1</strain>
    </source>
</reference>
<feature type="compositionally biased region" description="Polar residues" evidence="1">
    <location>
        <begin position="27"/>
        <end position="44"/>
    </location>
</feature>
<dbReference type="PATRIC" id="fig|1265738.3.peg.759"/>
<protein>
    <submittedName>
        <fullName evidence="2">Uncharacterized protein</fullName>
    </submittedName>
</protein>
<proteinExistence type="predicted"/>
<accession>M5S828</accession>
<organism evidence="2 3">
    <name type="scientific">Rhodopirellula maiorica SM1</name>
    <dbReference type="NCBI Taxonomy" id="1265738"/>
    <lineage>
        <taxon>Bacteria</taxon>
        <taxon>Pseudomonadati</taxon>
        <taxon>Planctomycetota</taxon>
        <taxon>Planctomycetia</taxon>
        <taxon>Pirellulales</taxon>
        <taxon>Pirellulaceae</taxon>
        <taxon>Novipirellula</taxon>
    </lineage>
</organism>
<evidence type="ECO:0000313" key="3">
    <source>
        <dbReference type="Proteomes" id="UP000011991"/>
    </source>
</evidence>
<name>M5S828_9BACT</name>
<sequence>MCAPTITDQLTVYPEARCPAASERSQKQSSCTESIKMPTQSNRQLALKNRVDEPPGPIFTRTRFAHRGQ</sequence>
<dbReference type="AlphaFoldDB" id="M5S828"/>
<feature type="region of interest" description="Disordered" evidence="1">
    <location>
        <begin position="18"/>
        <end position="69"/>
    </location>
</feature>
<comment type="caution">
    <text evidence="2">The sequence shown here is derived from an EMBL/GenBank/DDBJ whole genome shotgun (WGS) entry which is preliminary data.</text>
</comment>
<gene>
    <name evidence="2" type="ORF">RMSM_00761</name>
</gene>
<keyword evidence="3" id="KW-1185">Reference proteome</keyword>
<dbReference type="EMBL" id="ANOG01000119">
    <property type="protein sequence ID" value="EMI22314.1"/>
    <property type="molecule type" value="Genomic_DNA"/>
</dbReference>
<evidence type="ECO:0000313" key="2">
    <source>
        <dbReference type="EMBL" id="EMI22314.1"/>
    </source>
</evidence>